<accession>A0A7W6BYA8</accession>
<comment type="caution">
    <text evidence="1">The sequence shown here is derived from an EMBL/GenBank/DDBJ whole genome shotgun (WGS) entry which is preliminary data.</text>
</comment>
<gene>
    <name evidence="1" type="ORF">GGR05_003529</name>
</gene>
<dbReference type="OrthoDB" id="8078891at2"/>
<dbReference type="Proteomes" id="UP000531216">
    <property type="component" value="Unassembled WGS sequence"/>
</dbReference>
<reference evidence="1 2" key="1">
    <citation type="submission" date="2020-08" db="EMBL/GenBank/DDBJ databases">
        <title>Genomic Encyclopedia of Type Strains, Phase IV (KMG-IV): sequencing the most valuable type-strain genomes for metagenomic binning, comparative biology and taxonomic classification.</title>
        <authorList>
            <person name="Goeker M."/>
        </authorList>
    </citation>
    <scope>NUCLEOTIDE SEQUENCE [LARGE SCALE GENOMIC DNA]</scope>
    <source>
        <strain evidence="1 2">DSM 25024</strain>
    </source>
</reference>
<dbReference type="EMBL" id="JACIDO010000008">
    <property type="protein sequence ID" value="MBB3937363.1"/>
    <property type="molecule type" value="Genomic_DNA"/>
</dbReference>
<dbReference type="AlphaFoldDB" id="A0A7W6BYA8"/>
<proteinExistence type="predicted"/>
<protein>
    <submittedName>
        <fullName evidence="1">Uncharacterized protein</fullName>
    </submittedName>
</protein>
<organism evidence="1 2">
    <name type="scientific">Aureimonas phyllosphaerae</name>
    <dbReference type="NCBI Taxonomy" id="1166078"/>
    <lineage>
        <taxon>Bacteria</taxon>
        <taxon>Pseudomonadati</taxon>
        <taxon>Pseudomonadota</taxon>
        <taxon>Alphaproteobacteria</taxon>
        <taxon>Hyphomicrobiales</taxon>
        <taxon>Aurantimonadaceae</taxon>
        <taxon>Aureimonas</taxon>
    </lineage>
</organism>
<sequence>MAYERIGYGPELEYAKAECEIRALGTEQGYAAYGSAAFVLGSAIGNAIDNEVRKSGFMRNCMTLQGWRQVPRERSTAATQEGTIAPAVQQRRSAPRIDTSAQAFNRPGYRSGRCFDACLR</sequence>
<evidence type="ECO:0000313" key="1">
    <source>
        <dbReference type="EMBL" id="MBB3937363.1"/>
    </source>
</evidence>
<evidence type="ECO:0000313" key="2">
    <source>
        <dbReference type="Proteomes" id="UP000531216"/>
    </source>
</evidence>
<name>A0A7W6BYA8_9HYPH</name>
<keyword evidence="2" id="KW-1185">Reference proteome</keyword>
<dbReference type="RefSeq" id="WP_139224649.1">
    <property type="nucleotide sequence ID" value="NZ_FOOA01000012.1"/>
</dbReference>